<dbReference type="AlphaFoldDB" id="A0A857NCD9"/>
<evidence type="ECO:0000313" key="4">
    <source>
        <dbReference type="EMBL" id="QHO63191.1"/>
    </source>
</evidence>
<keyword evidence="2" id="KW-0472">Membrane</keyword>
<feature type="transmembrane region" description="Helical" evidence="2">
    <location>
        <begin position="370"/>
        <end position="392"/>
    </location>
</feature>
<feature type="chain" id="PRO_5032517012" description="TrbL/VirB6 plasmid conjugal transfer protein" evidence="3">
    <location>
        <begin position="25"/>
        <end position="596"/>
    </location>
</feature>
<organism evidence="4 5">
    <name type="scientific">Candidatus Chazhemtobacterium aquaticus</name>
    <dbReference type="NCBI Taxonomy" id="2715735"/>
    <lineage>
        <taxon>Bacteria</taxon>
        <taxon>Candidatus Chazhemtobacteraceae</taxon>
        <taxon>Candidatus Chazhemtobacterium</taxon>
    </lineage>
</organism>
<dbReference type="EMBL" id="CP047901">
    <property type="protein sequence ID" value="QHO63191.1"/>
    <property type="molecule type" value="Genomic_DNA"/>
</dbReference>
<accession>A0A857NCD9</accession>
<evidence type="ECO:0000256" key="3">
    <source>
        <dbReference type="SAM" id="SignalP"/>
    </source>
</evidence>
<feature type="region of interest" description="Disordered" evidence="1">
    <location>
        <begin position="575"/>
        <end position="596"/>
    </location>
</feature>
<feature type="signal peptide" evidence="3">
    <location>
        <begin position="1"/>
        <end position="24"/>
    </location>
</feature>
<evidence type="ECO:0000256" key="2">
    <source>
        <dbReference type="SAM" id="Phobius"/>
    </source>
</evidence>
<evidence type="ECO:0000313" key="5">
    <source>
        <dbReference type="Proteomes" id="UP000463983"/>
    </source>
</evidence>
<keyword evidence="5" id="KW-1185">Reference proteome</keyword>
<feature type="transmembrane region" description="Helical" evidence="2">
    <location>
        <begin position="240"/>
        <end position="267"/>
    </location>
</feature>
<feature type="transmembrane region" description="Helical" evidence="2">
    <location>
        <begin position="331"/>
        <end position="364"/>
    </location>
</feature>
<feature type="transmembrane region" description="Helical" evidence="2">
    <location>
        <begin position="301"/>
        <end position="324"/>
    </location>
</feature>
<keyword evidence="3" id="KW-0732">Signal</keyword>
<dbReference type="Proteomes" id="UP000463983">
    <property type="component" value="Chromosome"/>
</dbReference>
<evidence type="ECO:0008006" key="6">
    <source>
        <dbReference type="Google" id="ProtNLM"/>
    </source>
</evidence>
<gene>
    <name evidence="4" type="ORF">MICH65_0210</name>
</gene>
<dbReference type="RefSeq" id="WP_161931584.1">
    <property type="nucleotide sequence ID" value="NZ_CP047901.1"/>
</dbReference>
<keyword evidence="2" id="KW-1133">Transmembrane helix</keyword>
<dbReference type="KEGG" id="caqa:MICH65_0210"/>
<keyword evidence="2" id="KW-0812">Transmembrane</keyword>
<feature type="transmembrane region" description="Helical" evidence="2">
    <location>
        <begin position="478"/>
        <end position="502"/>
    </location>
</feature>
<sequence length="596" mass="64812">MLKKILLTFTTLCLFFTLSIPAHAQTDTKDILRDFCDSRQGNVINLETWYAGRCDPESETSTFMGQNRGFGDIVILHLYELINGEQNKADEDMIKDFFESLVDTISQNNGFNYLTYIQENNATFKNTSSNSGMISQISGGISYLISTPPASTQQYIAYINNNLQRHSLTQPAYAQNATGEGGGYGFARLEGFLPLWKAFRNIAYFFFILAFVIYGFMIMFRVKINPQTAANIQLALPKLIVTLILITFSYAIVGLLIDFMWVGYYLILNTLDSFGVFGESKGVLGFVNDIFRGLASGGGGLILTSIFQTILAVYAGVPGTLGALTGISGNIFTIIMALTTFTGIGLILILIILIAVIIALIKLFVKLVTAYVTIFINLVLSPLILLSGIFPGKNDVFSTWITNLVANIIVFPVASILLLFSGYFMTQPVASLIQDTLNGLANIIPGIDGNVSLSLIENTQRIPNVPLLSPQTEWLSNFPIIGSAVAAGASEWYALIGLALLLMSPKFVDMVMDAFKVKPFPYGSAAIESLTAGYKAEAGLIGKATEEGGVLARRLPRFSSKLRGRQEQIDTSVNILSGGKVKPAGTEGDQTPVSRS</sequence>
<protein>
    <recommendedName>
        <fullName evidence="6">TrbL/VirB6 plasmid conjugal transfer protein</fullName>
    </recommendedName>
</protein>
<reference evidence="5" key="1">
    <citation type="journal article" date="2020" name="Microorganisms">
        <title>Complete Genome of a Member of a New Bacterial Lineage in the Microgenomates Group Reveals an Unusual Nucleotide Composition Disparity Between Two Strands of DNA and Limited Metabolic Potential.</title>
        <authorList>
            <person name="Kadnikov V.V."/>
            <person name="Mardanov A.V."/>
            <person name="Beletsky A.V."/>
            <person name="Karnachuk O.V."/>
            <person name="Ravin N.V."/>
        </authorList>
    </citation>
    <scope>NUCLEOTIDE SEQUENCE [LARGE SCALE GENOMIC DNA]</scope>
</reference>
<feature type="transmembrane region" description="Helical" evidence="2">
    <location>
        <begin position="404"/>
        <end position="425"/>
    </location>
</feature>
<name>A0A857NCD9_9BACT</name>
<feature type="transmembrane region" description="Helical" evidence="2">
    <location>
        <begin position="202"/>
        <end position="220"/>
    </location>
</feature>
<proteinExistence type="predicted"/>
<evidence type="ECO:0000256" key="1">
    <source>
        <dbReference type="SAM" id="MobiDB-lite"/>
    </source>
</evidence>